<evidence type="ECO:0000256" key="6">
    <source>
        <dbReference type="ARBA" id="ARBA00023277"/>
    </source>
</evidence>
<comment type="subcellular location">
    <subcellularLocation>
        <location evidence="1">Cytoplasm</location>
    </subcellularLocation>
</comment>
<reference evidence="8" key="1">
    <citation type="submission" date="2018-05" db="EMBL/GenBank/DDBJ databases">
        <authorList>
            <person name="Lanie J.A."/>
            <person name="Ng W.-L."/>
            <person name="Kazmierczak K.M."/>
            <person name="Andrzejewski T.M."/>
            <person name="Davidsen T.M."/>
            <person name="Wayne K.J."/>
            <person name="Tettelin H."/>
            <person name="Glass J.I."/>
            <person name="Rusch D."/>
            <person name="Podicherti R."/>
            <person name="Tsui H.-C.T."/>
            <person name="Winkler M.E."/>
        </authorList>
    </citation>
    <scope>NUCLEOTIDE SEQUENCE</scope>
</reference>
<dbReference type="GO" id="GO:0016791">
    <property type="term" value="F:phosphatase activity"/>
    <property type="evidence" value="ECO:0007669"/>
    <property type="project" value="InterPro"/>
</dbReference>
<dbReference type="InterPro" id="IPR006543">
    <property type="entry name" value="Histidinol-phos"/>
</dbReference>
<dbReference type="SUPFAM" id="SSF56784">
    <property type="entry name" value="HAD-like"/>
    <property type="match status" value="1"/>
</dbReference>
<accession>A0A382GM62</accession>
<evidence type="ECO:0000256" key="4">
    <source>
        <dbReference type="ARBA" id="ARBA00022723"/>
    </source>
</evidence>
<dbReference type="InterPro" id="IPR006549">
    <property type="entry name" value="HAD-SF_hydro_IIIA"/>
</dbReference>
<dbReference type="GO" id="GO:0046872">
    <property type="term" value="F:metal ion binding"/>
    <property type="evidence" value="ECO:0007669"/>
    <property type="project" value="UniProtKB-KW"/>
</dbReference>
<dbReference type="PANTHER" id="PTHR42891:SF1">
    <property type="entry name" value="D-GLYCERO-BETA-D-MANNO-HEPTOSE-1,7-BISPHOSPHATE 7-PHOSPHATASE"/>
    <property type="match status" value="1"/>
</dbReference>
<evidence type="ECO:0000256" key="5">
    <source>
        <dbReference type="ARBA" id="ARBA00022801"/>
    </source>
</evidence>
<evidence type="ECO:0000256" key="1">
    <source>
        <dbReference type="ARBA" id="ARBA00004496"/>
    </source>
</evidence>
<gene>
    <name evidence="8" type="ORF">METZ01_LOCUS228826</name>
</gene>
<dbReference type="Gene3D" id="3.40.50.1000">
    <property type="entry name" value="HAD superfamily/HAD-like"/>
    <property type="match status" value="1"/>
</dbReference>
<protein>
    <recommendedName>
        <fullName evidence="7">D,D-heptose 1,7-bisphosphate phosphatase</fullName>
    </recommendedName>
</protein>
<keyword evidence="3" id="KW-0963">Cytoplasm</keyword>
<name>A0A382GM62_9ZZZZ</name>
<evidence type="ECO:0000256" key="2">
    <source>
        <dbReference type="ARBA" id="ARBA00005628"/>
    </source>
</evidence>
<keyword evidence="5" id="KW-0378">Hydrolase</keyword>
<keyword evidence="6" id="KW-0119">Carbohydrate metabolism</keyword>
<proteinExistence type="inferred from homology"/>
<dbReference type="NCBIfam" id="TIGR01662">
    <property type="entry name" value="HAD-SF-IIIA"/>
    <property type="match status" value="1"/>
</dbReference>
<keyword evidence="4" id="KW-0479">Metal-binding</keyword>
<dbReference type="InterPro" id="IPR023214">
    <property type="entry name" value="HAD_sf"/>
</dbReference>
<evidence type="ECO:0000256" key="7">
    <source>
        <dbReference type="ARBA" id="ARBA00031828"/>
    </source>
</evidence>
<organism evidence="8">
    <name type="scientific">marine metagenome</name>
    <dbReference type="NCBI Taxonomy" id="408172"/>
    <lineage>
        <taxon>unclassified sequences</taxon>
        <taxon>metagenomes</taxon>
        <taxon>ecological metagenomes</taxon>
    </lineage>
</organism>
<dbReference type="PANTHER" id="PTHR42891">
    <property type="entry name" value="D-GLYCERO-BETA-D-MANNO-HEPTOSE-1,7-BISPHOSPHATE 7-PHOSPHATASE"/>
    <property type="match status" value="1"/>
</dbReference>
<dbReference type="AlphaFoldDB" id="A0A382GM62"/>
<dbReference type="InterPro" id="IPR041492">
    <property type="entry name" value="HAD_2"/>
</dbReference>
<dbReference type="GO" id="GO:0005975">
    <property type="term" value="P:carbohydrate metabolic process"/>
    <property type="evidence" value="ECO:0007669"/>
    <property type="project" value="InterPro"/>
</dbReference>
<dbReference type="Pfam" id="PF13419">
    <property type="entry name" value="HAD_2"/>
    <property type="match status" value="1"/>
</dbReference>
<dbReference type="InterPro" id="IPR004446">
    <property type="entry name" value="Heptose_bisP_phosphatase"/>
</dbReference>
<sequence>MFNDAEKVIHTIRDKGYLAIIVSNQPDIARGYLKKSVLDEMTKLLFDKLSVDDVFYCMHDDPDVEECRKPAPGLIIKAQKKWGIDLNQSLMVGDTEKDQGAAKNAGVKFILISRSYNDHIDTSNRISKLTDIPLYLN</sequence>
<dbReference type="NCBIfam" id="TIGR01656">
    <property type="entry name" value="Histidinol-ppas"/>
    <property type="match status" value="1"/>
</dbReference>
<evidence type="ECO:0000256" key="3">
    <source>
        <dbReference type="ARBA" id="ARBA00022490"/>
    </source>
</evidence>
<dbReference type="EMBL" id="UINC01056210">
    <property type="protein sequence ID" value="SVB75972.1"/>
    <property type="molecule type" value="Genomic_DNA"/>
</dbReference>
<comment type="similarity">
    <text evidence="2">Belongs to the GmhB family.</text>
</comment>
<dbReference type="InterPro" id="IPR036412">
    <property type="entry name" value="HAD-like_sf"/>
</dbReference>
<dbReference type="GO" id="GO:0005737">
    <property type="term" value="C:cytoplasm"/>
    <property type="evidence" value="ECO:0007669"/>
    <property type="project" value="UniProtKB-SubCell"/>
</dbReference>
<evidence type="ECO:0000313" key="8">
    <source>
        <dbReference type="EMBL" id="SVB75972.1"/>
    </source>
</evidence>